<evidence type="ECO:0000313" key="1">
    <source>
        <dbReference type="EMBL" id="GER22648.1"/>
    </source>
</evidence>
<name>A0A5A7NS69_9MICC</name>
<proteinExistence type="predicted"/>
<dbReference type="InterPro" id="IPR042178">
    <property type="entry name" value="Serpin_sf_1"/>
</dbReference>
<dbReference type="Proteomes" id="UP000325307">
    <property type="component" value="Unassembled WGS sequence"/>
</dbReference>
<dbReference type="EMBL" id="BKDJ01000004">
    <property type="protein sequence ID" value="GER22648.1"/>
    <property type="molecule type" value="Genomic_DNA"/>
</dbReference>
<dbReference type="Gene3D" id="3.30.497.10">
    <property type="entry name" value="Antithrombin, subunit I, domain 2"/>
    <property type="match status" value="1"/>
</dbReference>
<dbReference type="InterPro" id="IPR036186">
    <property type="entry name" value="Serpin_sf"/>
</dbReference>
<gene>
    <name evidence="1" type="ORF">NCCP1664_11450</name>
</gene>
<sequence>MELPYSNGFLMRLALPPQGVAPTAGADTLASLDAAAEAAPSGELRVGLPRFGVNGTVQLLPVLKALGLERTLGPEPDLDAIRPGAVVTGIARGGDTRTGLPL</sequence>
<comment type="caution">
    <text evidence="1">The sequence shown here is derived from an EMBL/GenBank/DDBJ whole genome shotgun (WGS) entry which is preliminary data.</text>
</comment>
<accession>A0A5A7NS69</accession>
<organism evidence="1 2">
    <name type="scientific">Zafaria cholistanensis</name>
    <dbReference type="NCBI Taxonomy" id="1682741"/>
    <lineage>
        <taxon>Bacteria</taxon>
        <taxon>Bacillati</taxon>
        <taxon>Actinomycetota</taxon>
        <taxon>Actinomycetes</taxon>
        <taxon>Micrococcales</taxon>
        <taxon>Micrococcaceae</taxon>
        <taxon>Zafaria</taxon>
    </lineage>
</organism>
<protein>
    <submittedName>
        <fullName evidence="1">Uncharacterized protein</fullName>
    </submittedName>
</protein>
<evidence type="ECO:0000313" key="2">
    <source>
        <dbReference type="Proteomes" id="UP000325307"/>
    </source>
</evidence>
<keyword evidence="2" id="KW-1185">Reference proteome</keyword>
<dbReference type="InterPro" id="IPR042185">
    <property type="entry name" value="Serpin_sf_2"/>
</dbReference>
<reference evidence="1 2" key="1">
    <citation type="submission" date="2019-09" db="EMBL/GenBank/DDBJ databases">
        <title>Arthrobacter zafarii sp. nov., a moderately thermotolerant and halotolerant actinobacterium isolated from Cholistan desert soil of Pakistan.</title>
        <authorList>
            <person name="Amin A."/>
            <person name="Ahmed I."/>
            <person name="Khalid N."/>
            <person name="Schumann P."/>
            <person name="Busse H.J."/>
            <person name="Khan I.U."/>
            <person name="Li S."/>
            <person name="Li W.J."/>
        </authorList>
    </citation>
    <scope>NUCLEOTIDE SEQUENCE [LARGE SCALE GENOMIC DNA]</scope>
    <source>
        <strain evidence="1 2">NCCP-1664</strain>
    </source>
</reference>
<dbReference type="SUPFAM" id="SSF56574">
    <property type="entry name" value="Serpins"/>
    <property type="match status" value="1"/>
</dbReference>
<dbReference type="AlphaFoldDB" id="A0A5A7NS69"/>
<dbReference type="Gene3D" id="2.30.39.10">
    <property type="entry name" value="Alpha-1-antitrypsin, domain 1"/>
    <property type="match status" value="1"/>
</dbReference>